<evidence type="ECO:0000313" key="4">
    <source>
        <dbReference type="EMBL" id="GAE89245.1"/>
    </source>
</evidence>
<dbReference type="STRING" id="1294263.JCM21531_2751"/>
<dbReference type="InterPro" id="IPR036867">
    <property type="entry name" value="R3H_dom_sf"/>
</dbReference>
<dbReference type="SUPFAM" id="SSF82708">
    <property type="entry name" value="R3H domain"/>
    <property type="match status" value="1"/>
</dbReference>
<dbReference type="Pfam" id="PF13083">
    <property type="entry name" value="KH_KhpA-B"/>
    <property type="match status" value="1"/>
</dbReference>
<reference evidence="4" key="1">
    <citation type="journal article" date="2014" name="Genome Announc.">
        <title>Draft Genome Sequence of Clostridium straminisolvens Strain JCM 21531T, Isolated from a Cellulose-Degrading Bacterial Community.</title>
        <authorList>
            <person name="Yuki M."/>
            <person name="Oshima K."/>
            <person name="Suda W."/>
            <person name="Sakamoto M."/>
            <person name="Kitamura K."/>
            <person name="Iida T."/>
            <person name="Hattori M."/>
            <person name="Ohkuma M."/>
        </authorList>
    </citation>
    <scope>NUCLEOTIDE SEQUENCE [LARGE SCALE GENOMIC DNA]</scope>
    <source>
        <strain evidence="4">JCM 21531</strain>
    </source>
</reference>
<evidence type="ECO:0000259" key="3">
    <source>
        <dbReference type="PROSITE" id="PS51061"/>
    </source>
</evidence>
<dbReference type="InterPro" id="IPR009019">
    <property type="entry name" value="KH_sf_prok-type"/>
</dbReference>
<dbReference type="SMART" id="SM00393">
    <property type="entry name" value="R3H"/>
    <property type="match status" value="1"/>
</dbReference>
<name>W4V769_9FIRM</name>
<keyword evidence="5" id="KW-1185">Reference proteome</keyword>
<dbReference type="InterPro" id="IPR034079">
    <property type="entry name" value="R3H_KhpB"/>
</dbReference>
<dbReference type="PROSITE" id="PS50084">
    <property type="entry name" value="KH_TYPE_1"/>
    <property type="match status" value="1"/>
</dbReference>
<dbReference type="NCBIfam" id="NF041568">
    <property type="entry name" value="Jag_EloR"/>
    <property type="match status" value="1"/>
</dbReference>
<dbReference type="Pfam" id="PF01424">
    <property type="entry name" value="R3H"/>
    <property type="match status" value="1"/>
</dbReference>
<dbReference type="InterPro" id="IPR039247">
    <property type="entry name" value="KhpB"/>
</dbReference>
<proteinExistence type="predicted"/>
<gene>
    <name evidence="4" type="ORF">JCM21531_2751</name>
</gene>
<organism evidence="4 5">
    <name type="scientific">Acetivibrio straminisolvens JCM 21531</name>
    <dbReference type="NCBI Taxonomy" id="1294263"/>
    <lineage>
        <taxon>Bacteria</taxon>
        <taxon>Bacillati</taxon>
        <taxon>Bacillota</taxon>
        <taxon>Clostridia</taxon>
        <taxon>Eubacteriales</taxon>
        <taxon>Oscillospiraceae</taxon>
        <taxon>Acetivibrio</taxon>
    </lineage>
</organism>
<dbReference type="CDD" id="cd02644">
    <property type="entry name" value="R3H_jag"/>
    <property type="match status" value="1"/>
</dbReference>
<keyword evidence="1 2" id="KW-0694">RNA-binding</keyword>
<dbReference type="PANTHER" id="PTHR35800:SF1">
    <property type="entry name" value="RNA-BINDING PROTEIN KHPB"/>
    <property type="match status" value="1"/>
</dbReference>
<feature type="domain" description="R3H" evidence="3">
    <location>
        <begin position="66"/>
        <end position="131"/>
    </location>
</feature>
<dbReference type="InterPro" id="IPR015946">
    <property type="entry name" value="KH_dom-like_a/b"/>
</dbReference>
<dbReference type="AlphaFoldDB" id="W4V769"/>
<evidence type="ECO:0000313" key="5">
    <source>
        <dbReference type="Proteomes" id="UP000019109"/>
    </source>
</evidence>
<evidence type="ECO:0000256" key="1">
    <source>
        <dbReference type="ARBA" id="ARBA00022884"/>
    </source>
</evidence>
<accession>W4V769</accession>
<comment type="caution">
    <text evidence="4">The sequence shown here is derived from an EMBL/GenBank/DDBJ whole genome shotgun (WGS) entry which is preliminary data.</text>
</comment>
<evidence type="ECO:0000256" key="2">
    <source>
        <dbReference type="PROSITE-ProRule" id="PRU00117"/>
    </source>
</evidence>
<dbReference type="PROSITE" id="PS51061">
    <property type="entry name" value="R3H"/>
    <property type="match status" value="1"/>
</dbReference>
<dbReference type="SUPFAM" id="SSF54814">
    <property type="entry name" value="Prokaryotic type KH domain (KH-domain type II)"/>
    <property type="match status" value="1"/>
</dbReference>
<dbReference type="Gene3D" id="3.30.1370.50">
    <property type="entry name" value="R3H-like domain"/>
    <property type="match status" value="1"/>
</dbReference>
<protein>
    <submittedName>
        <fullName evidence="4">RNA-binding protein Jag</fullName>
    </submittedName>
</protein>
<dbReference type="InterPro" id="IPR001374">
    <property type="entry name" value="R3H_dom"/>
</dbReference>
<dbReference type="GO" id="GO:0003723">
    <property type="term" value="F:RNA binding"/>
    <property type="evidence" value="ECO:0007669"/>
    <property type="project" value="UniProtKB-UniRule"/>
</dbReference>
<dbReference type="EMBL" id="BAVR01000033">
    <property type="protein sequence ID" value="GAE89245.1"/>
    <property type="molecule type" value="Genomic_DNA"/>
</dbReference>
<sequence length="131" mass="15199">MKVSADVLVEESEDTILLRIQGDDIGIIIGRRGETLDALQYLTSLVVNKSKQGYKRLVIDIENYRQKREETLVKLANRLADRVIKYKKDITLEPMNPYERRVIHSSLQNHKYVETYSVGEEPNRKVIIALK</sequence>
<dbReference type="PANTHER" id="PTHR35800">
    <property type="entry name" value="PROTEIN JAG"/>
    <property type="match status" value="1"/>
</dbReference>
<dbReference type="Gene3D" id="3.30.300.20">
    <property type="match status" value="1"/>
</dbReference>
<dbReference type="Proteomes" id="UP000019109">
    <property type="component" value="Unassembled WGS sequence"/>
</dbReference>